<dbReference type="EMBL" id="CYZO01000018">
    <property type="protein sequence ID" value="CUO07942.1"/>
    <property type="molecule type" value="Genomic_DNA"/>
</dbReference>
<dbReference type="AlphaFoldDB" id="A0A174C3G1"/>
<feature type="domain" description="Cell envelope-related transcriptional attenuator" evidence="4">
    <location>
        <begin position="266"/>
        <end position="415"/>
    </location>
</feature>
<dbReference type="InterPro" id="IPR050922">
    <property type="entry name" value="LytR/CpsA/Psr_CW_biosynth"/>
</dbReference>
<dbReference type="Gene3D" id="3.40.190.10">
    <property type="entry name" value="Periplasmic binding protein-like II"/>
    <property type="match status" value="1"/>
</dbReference>
<dbReference type="PANTHER" id="PTHR33392">
    <property type="entry name" value="POLYISOPRENYL-TEICHOIC ACID--PEPTIDOGLYCAN TEICHOIC ACID TRANSFERASE TAGU"/>
    <property type="match status" value="1"/>
</dbReference>
<proteinExistence type="inferred from homology"/>
<gene>
    <name evidence="5" type="primary">brpA</name>
    <name evidence="6" type="ORF">EAI93_07070</name>
    <name evidence="5" type="ORF">ERS852456_01553</name>
</gene>
<evidence type="ECO:0000313" key="5">
    <source>
        <dbReference type="EMBL" id="CUO07942.1"/>
    </source>
</evidence>
<evidence type="ECO:0000256" key="3">
    <source>
        <dbReference type="SAM" id="Phobius"/>
    </source>
</evidence>
<feature type="region of interest" description="Disordered" evidence="2">
    <location>
        <begin position="1"/>
        <end position="20"/>
    </location>
</feature>
<feature type="transmembrane region" description="Helical" evidence="3">
    <location>
        <begin position="33"/>
        <end position="52"/>
    </location>
</feature>
<keyword evidence="3" id="KW-1133">Transmembrane helix</keyword>
<organism evidence="5 7">
    <name type="scientific">[Ruminococcus] torques</name>
    <dbReference type="NCBI Taxonomy" id="33039"/>
    <lineage>
        <taxon>Bacteria</taxon>
        <taxon>Bacillati</taxon>
        <taxon>Bacillota</taxon>
        <taxon>Clostridia</taxon>
        <taxon>Lachnospirales</taxon>
        <taxon>Lachnospiraceae</taxon>
        <taxon>Mediterraneibacter</taxon>
    </lineage>
</organism>
<dbReference type="InterPro" id="IPR004474">
    <property type="entry name" value="LytR_CpsA_psr"/>
</dbReference>
<name>A0A174C3G1_9FIRM</name>
<dbReference type="Pfam" id="PF03816">
    <property type="entry name" value="LytR_cpsA_psr"/>
    <property type="match status" value="1"/>
</dbReference>
<sequence>MSKKQKPTGNTGRKNQIKGKYAERSRKNGFGKFCLILQVIMSAAFMGVLVLLDMLPLKYLALAALILFFLWCITFTTQAVRKKKGVTGKVYSILLIAVLAVGTYYIAKTNDMIAAITSGGSKVDKMVVAVLKDDPAETLEDASDYEFGVQFNTGAENMKAAVMDIQDQIGDISTTEYKSVQEQAEALISGEVDAIIYNQSYTELMENAVEGYNDQIRIIYKHEIETKFDFGGSAKDDSLTKKPFTVYISGIDTYGDDADDDRDSIRSDVNIIAVVNPTTHQILLITTPRDYYIPIPGISDGMNDKLTHAGTYGIDVSMETLGALYETDINYYVRLNFSSLIEIVDILGGVDVYSEYAFTTGWESGYEMEVQQGINHFDGKQALAFSRERHALEGGDNQRGKNQQAVITAMLKKVLSPTMLLKANSIINQVSQDVETNISQGQLNSLVKSQLKSGAKWTIQSVAASGTDGEDYCYSVPDMPLYVLYPDEEVVNSIVELANIVEEGGSLESGEALN</sequence>
<evidence type="ECO:0000256" key="1">
    <source>
        <dbReference type="ARBA" id="ARBA00006068"/>
    </source>
</evidence>
<dbReference type="Proteomes" id="UP000292665">
    <property type="component" value="Unassembled WGS sequence"/>
</dbReference>
<evidence type="ECO:0000313" key="8">
    <source>
        <dbReference type="Proteomes" id="UP000292665"/>
    </source>
</evidence>
<dbReference type="Gene3D" id="3.40.630.190">
    <property type="entry name" value="LCP protein"/>
    <property type="match status" value="1"/>
</dbReference>
<evidence type="ECO:0000256" key="2">
    <source>
        <dbReference type="SAM" id="MobiDB-lite"/>
    </source>
</evidence>
<accession>A0A174C3G1</accession>
<reference evidence="6 8" key="2">
    <citation type="journal article" date="2019" name="Science, e1252229">
        <title>Invertible promoters mediate bacterial phase variation, antibiotic resistance, and host adaptation in the gut.</title>
        <authorList>
            <person name="Jiang X."/>
            <person name="Hall A.B."/>
            <person name="Arthur T.D."/>
            <person name="Plichta D.R."/>
            <person name="Covington C.T."/>
            <person name="Poyet M."/>
            <person name="Crothers J."/>
            <person name="Moses P.L."/>
            <person name="Tolonen A.C."/>
            <person name="Vlamakis H."/>
            <person name="Alm E.J."/>
            <person name="Xavier R.J."/>
        </authorList>
    </citation>
    <scope>NUCLEOTIDE SEQUENCE [LARGE SCALE GENOMIC DNA]</scope>
    <source>
        <strain evidence="6">Aa_0143</strain>
        <strain evidence="8">aa_0143</strain>
    </source>
</reference>
<dbReference type="Proteomes" id="UP000095787">
    <property type="component" value="Unassembled WGS sequence"/>
</dbReference>
<dbReference type="NCBIfam" id="TIGR00350">
    <property type="entry name" value="lytR_cpsA_psr"/>
    <property type="match status" value="1"/>
</dbReference>
<reference evidence="5 7" key="1">
    <citation type="submission" date="2015-09" db="EMBL/GenBank/DDBJ databases">
        <authorList>
            <consortium name="Pathogen Informatics"/>
        </authorList>
    </citation>
    <scope>NUCLEOTIDE SEQUENCE [LARGE SCALE GENOMIC DNA]</scope>
    <source>
        <strain evidence="5 7">2789STDY5834841</strain>
    </source>
</reference>
<dbReference type="PANTHER" id="PTHR33392:SF6">
    <property type="entry name" value="POLYISOPRENYL-TEICHOIC ACID--PEPTIDOGLYCAN TEICHOIC ACID TRANSFERASE TAGU"/>
    <property type="match status" value="1"/>
</dbReference>
<comment type="similarity">
    <text evidence="1">Belongs to the LytR/CpsA/Psr (LCP) family.</text>
</comment>
<evidence type="ECO:0000313" key="6">
    <source>
        <dbReference type="EMBL" id="RYS80178.1"/>
    </source>
</evidence>
<feature type="transmembrane region" description="Helical" evidence="3">
    <location>
        <begin position="58"/>
        <end position="76"/>
    </location>
</feature>
<keyword evidence="3" id="KW-0812">Transmembrane</keyword>
<dbReference type="SUPFAM" id="SSF53850">
    <property type="entry name" value="Periplasmic binding protein-like II"/>
    <property type="match status" value="1"/>
</dbReference>
<dbReference type="RefSeq" id="WP_004846585.1">
    <property type="nucleotide sequence ID" value="NZ_AP028249.1"/>
</dbReference>
<dbReference type="EMBL" id="RCYR01000011">
    <property type="protein sequence ID" value="RYS80178.1"/>
    <property type="molecule type" value="Genomic_DNA"/>
</dbReference>
<evidence type="ECO:0000313" key="7">
    <source>
        <dbReference type="Proteomes" id="UP000095787"/>
    </source>
</evidence>
<evidence type="ECO:0000259" key="4">
    <source>
        <dbReference type="Pfam" id="PF03816"/>
    </source>
</evidence>
<keyword evidence="3" id="KW-0472">Membrane</keyword>
<dbReference type="GeneID" id="97328333"/>
<protein>
    <submittedName>
        <fullName evidence="5">Biofilm regulatory protein A</fullName>
    </submittedName>
    <submittedName>
        <fullName evidence="6">LytR family transcriptional regulator</fullName>
    </submittedName>
</protein>
<feature type="transmembrane region" description="Helical" evidence="3">
    <location>
        <begin position="88"/>
        <end position="107"/>
    </location>
</feature>